<gene>
    <name evidence="1" type="ORF">IJ22_21950</name>
</gene>
<dbReference type="PANTHER" id="PTHR10151">
    <property type="entry name" value="ECTONUCLEOTIDE PYROPHOSPHATASE/PHOSPHODIESTERASE"/>
    <property type="match status" value="1"/>
</dbReference>
<keyword evidence="2" id="KW-1185">Reference proteome</keyword>
<organism evidence="1 2">
    <name type="scientific">Paenibacillus naphthalenovorans</name>
    <dbReference type="NCBI Taxonomy" id="162209"/>
    <lineage>
        <taxon>Bacteria</taxon>
        <taxon>Bacillati</taxon>
        <taxon>Bacillota</taxon>
        <taxon>Bacilli</taxon>
        <taxon>Bacillales</taxon>
        <taxon>Paenibacillaceae</taxon>
        <taxon>Paenibacillus</taxon>
    </lineage>
</organism>
<dbReference type="Gene3D" id="3.40.720.10">
    <property type="entry name" value="Alkaline Phosphatase, subunit A"/>
    <property type="match status" value="1"/>
</dbReference>
<evidence type="ECO:0000313" key="2">
    <source>
        <dbReference type="Proteomes" id="UP000061660"/>
    </source>
</evidence>
<reference evidence="1 2" key="2">
    <citation type="journal article" date="2016" name="Genome Announc.">
        <title>Complete Genome Sequences of Two Interactive Moderate Thermophiles, Paenibacillus napthalenovorans 32O-Y and Paenibacillus sp. 32O-W.</title>
        <authorList>
            <person name="Butler R.R.III."/>
            <person name="Wang J."/>
            <person name="Stark B.C."/>
            <person name="Pombert J.F."/>
        </authorList>
    </citation>
    <scope>NUCLEOTIDE SEQUENCE [LARGE SCALE GENOMIC DNA]</scope>
    <source>
        <strain evidence="1 2">32O-Y</strain>
    </source>
</reference>
<dbReference type="PATRIC" id="fig|162209.4.peg.2337"/>
<dbReference type="InterPro" id="IPR002591">
    <property type="entry name" value="Phosphodiest/P_Trfase"/>
</dbReference>
<accession>A0A0U2U896</accession>
<reference evidence="2" key="1">
    <citation type="submission" date="2015-12" db="EMBL/GenBank/DDBJ databases">
        <title>Complete genome sequences of two moderately thermophilic Paenibacillus species.</title>
        <authorList>
            <person name="Butler R.III."/>
            <person name="Wang J."/>
            <person name="Stark B.C."/>
            <person name="Pombert J.-F."/>
        </authorList>
    </citation>
    <scope>NUCLEOTIDE SEQUENCE [LARGE SCALE GENOMIC DNA]</scope>
    <source>
        <strain evidence="2">32O-Y</strain>
    </source>
</reference>
<dbReference type="GO" id="GO:0016787">
    <property type="term" value="F:hydrolase activity"/>
    <property type="evidence" value="ECO:0007669"/>
    <property type="project" value="UniProtKB-ARBA"/>
</dbReference>
<dbReference type="Pfam" id="PF01663">
    <property type="entry name" value="Phosphodiest"/>
    <property type="match status" value="1"/>
</dbReference>
<dbReference type="Proteomes" id="UP000061660">
    <property type="component" value="Chromosome"/>
</dbReference>
<dbReference type="STRING" id="162209.IJ22_21950"/>
<dbReference type="InterPro" id="IPR017850">
    <property type="entry name" value="Alkaline_phosphatase_core_sf"/>
</dbReference>
<dbReference type="SUPFAM" id="SSF53649">
    <property type="entry name" value="Alkaline phosphatase-like"/>
    <property type="match status" value="1"/>
</dbReference>
<dbReference type="RefSeq" id="WP_062408790.1">
    <property type="nucleotide sequence ID" value="NZ_CP013652.1"/>
</dbReference>
<dbReference type="EMBL" id="CP013652">
    <property type="protein sequence ID" value="ALS22569.1"/>
    <property type="molecule type" value="Genomic_DNA"/>
</dbReference>
<protein>
    <submittedName>
        <fullName evidence="1">Phosphodiesterase</fullName>
    </submittedName>
</protein>
<dbReference type="PROSITE" id="PS51257">
    <property type="entry name" value="PROKAR_LIPOPROTEIN"/>
    <property type="match status" value="1"/>
</dbReference>
<dbReference type="KEGG" id="pnp:IJ22_21950"/>
<name>A0A0U2U896_9BACL</name>
<dbReference type="PANTHER" id="PTHR10151:SF120">
    <property type="entry name" value="BIS(5'-ADENOSYL)-TRIPHOSPHATASE"/>
    <property type="match status" value="1"/>
</dbReference>
<sequence>MYKKISWCFLLLIISLMLGCQRQNSIPKEKDLMQVKSARGEHAKKIIFLMIDSLMSQAINKGIEQQELPTFQFLIEHGQYYQNLVSSFPTMSVTIDSSLLTGTYPDDHHVPGLTWYSSDQKKVINYGTGPMEVFKHGIDPVLADALIHLNGSHLNRQQPTLYEDLARHGLKSGSVNGLIYRGTTDHTLSVPLWIQVPASLPKEIQVKGPDFLALGSLSNPLEGIKKLPDGITRRMGLNNPYSIDTAKYLIKANQLPDFLYVYLPDLDQKIHKKGPSERDGIQEIDGQLLTLLQTFGTPEEALRKAIFVIAGDSGATQILPAQSDPVIDLPAFFRGDHVLRPGENLSQETDIVLAVNETMAYVYKLKADRSLRDMANALKSDPRIDFIAWKENEWIRAVQGGSFKELAFKANGRLTDPYRQKWTVEQDAEVLDVKINASEGTLAYGQYPDALQRLSGALNSHPGEFLVVTAKPGYELADRSSPKHKGGGGHGSLHQTESLIPLIICGTDQKPQYLRIVDLKAFVLDLLIQPPQPL</sequence>
<evidence type="ECO:0000313" key="1">
    <source>
        <dbReference type="EMBL" id="ALS22569.1"/>
    </source>
</evidence>
<dbReference type="OrthoDB" id="2381338at2"/>
<proteinExistence type="predicted"/>
<dbReference type="AlphaFoldDB" id="A0A0U2U896"/>